<dbReference type="EMBL" id="BMFF01000010">
    <property type="protein sequence ID" value="GGD12358.1"/>
    <property type="molecule type" value="Genomic_DNA"/>
</dbReference>
<dbReference type="InterPro" id="IPR021647">
    <property type="entry name" value="CusF_Ec"/>
</dbReference>
<gene>
    <name evidence="2" type="ORF">GCM10007418_34140</name>
</gene>
<sequence>MKKFLVTLLCTGSLAIGLSLSVAKATTHDGALSEGEIRKIDQESGRVTLSHGPIENLQMPGMTMMFQVMPVEQLEELEAGDKVRFRAVQDNGKLLVTEIEKAE</sequence>
<comment type="caution">
    <text evidence="2">The sequence shown here is derived from an EMBL/GenBank/DDBJ whole genome shotgun (WGS) entry which is preliminary data.</text>
</comment>
<reference evidence="3" key="1">
    <citation type="journal article" date="2019" name="Int. J. Syst. Evol. Microbiol.">
        <title>The Global Catalogue of Microorganisms (GCM) 10K type strain sequencing project: providing services to taxonomists for standard genome sequencing and annotation.</title>
        <authorList>
            <consortium name="The Broad Institute Genomics Platform"/>
            <consortium name="The Broad Institute Genome Sequencing Center for Infectious Disease"/>
            <person name="Wu L."/>
            <person name="Ma J."/>
        </authorList>
    </citation>
    <scope>NUCLEOTIDE SEQUENCE [LARGE SCALE GENOMIC DNA]</scope>
    <source>
        <strain evidence="3">CGMCC 1.12482</strain>
    </source>
</reference>
<feature type="chain" id="PRO_5046456420" description="Cu and Ag efflux protein CusF" evidence="1">
    <location>
        <begin position="26"/>
        <end position="103"/>
    </location>
</feature>
<evidence type="ECO:0000256" key="1">
    <source>
        <dbReference type="SAM" id="SignalP"/>
    </source>
</evidence>
<organism evidence="2 3">
    <name type="scientific">Halopseudomonas salina</name>
    <dbReference type="NCBI Taxonomy" id="1323744"/>
    <lineage>
        <taxon>Bacteria</taxon>
        <taxon>Pseudomonadati</taxon>
        <taxon>Pseudomonadota</taxon>
        <taxon>Gammaproteobacteria</taxon>
        <taxon>Pseudomonadales</taxon>
        <taxon>Pseudomonadaceae</taxon>
        <taxon>Halopseudomonas</taxon>
    </lineage>
</organism>
<keyword evidence="3" id="KW-1185">Reference proteome</keyword>
<dbReference type="Pfam" id="PF11604">
    <property type="entry name" value="CusF_Ec"/>
    <property type="match status" value="1"/>
</dbReference>
<dbReference type="Proteomes" id="UP000638188">
    <property type="component" value="Unassembled WGS sequence"/>
</dbReference>
<dbReference type="RefSeq" id="WP_150279339.1">
    <property type="nucleotide sequence ID" value="NZ_BMFF01000010.1"/>
</dbReference>
<proteinExistence type="predicted"/>
<evidence type="ECO:0008006" key="4">
    <source>
        <dbReference type="Google" id="ProtNLM"/>
    </source>
</evidence>
<accession>A0ABQ1Q4V2</accession>
<evidence type="ECO:0000313" key="2">
    <source>
        <dbReference type="EMBL" id="GGD12358.1"/>
    </source>
</evidence>
<evidence type="ECO:0000313" key="3">
    <source>
        <dbReference type="Proteomes" id="UP000638188"/>
    </source>
</evidence>
<protein>
    <recommendedName>
        <fullName evidence="4">Cu and Ag efflux protein CusF</fullName>
    </recommendedName>
</protein>
<dbReference type="InterPro" id="IPR042230">
    <property type="entry name" value="CusF_sf"/>
</dbReference>
<keyword evidence="1" id="KW-0732">Signal</keyword>
<dbReference type="Gene3D" id="2.40.50.320">
    <property type="entry name" value="Copper binding periplasmic protein CusF"/>
    <property type="match status" value="1"/>
</dbReference>
<name>A0ABQ1Q4V2_9GAMM</name>
<feature type="signal peptide" evidence="1">
    <location>
        <begin position="1"/>
        <end position="25"/>
    </location>
</feature>